<dbReference type="Gene3D" id="1.10.10.2830">
    <property type="match status" value="1"/>
</dbReference>
<dbReference type="InterPro" id="IPR004437">
    <property type="entry name" value="ParB/RepB/Spo0J"/>
</dbReference>
<dbReference type="Pfam" id="PF02195">
    <property type="entry name" value="ParB_N"/>
    <property type="match status" value="1"/>
</dbReference>
<name>A0A9D1CWU3_9FIRM</name>
<comment type="caution">
    <text evidence="4">The sequence shown here is derived from an EMBL/GenBank/DDBJ whole genome shotgun (WGS) entry which is preliminary data.</text>
</comment>
<evidence type="ECO:0000313" key="4">
    <source>
        <dbReference type="EMBL" id="HIQ82988.1"/>
    </source>
</evidence>
<organism evidence="4 5">
    <name type="scientific">Candidatus Pullichristensenella stercorigallinarum</name>
    <dbReference type="NCBI Taxonomy" id="2840909"/>
    <lineage>
        <taxon>Bacteria</taxon>
        <taxon>Bacillati</taxon>
        <taxon>Bacillota</taxon>
        <taxon>Clostridia</taxon>
        <taxon>Candidatus Pullichristensenella</taxon>
    </lineage>
</organism>
<accession>A0A9D1CWU3</accession>
<dbReference type="PANTHER" id="PTHR33375">
    <property type="entry name" value="CHROMOSOME-PARTITIONING PROTEIN PARB-RELATED"/>
    <property type="match status" value="1"/>
</dbReference>
<dbReference type="SUPFAM" id="SSF110849">
    <property type="entry name" value="ParB/Sulfiredoxin"/>
    <property type="match status" value="1"/>
</dbReference>
<dbReference type="GO" id="GO:0003677">
    <property type="term" value="F:DNA binding"/>
    <property type="evidence" value="ECO:0007669"/>
    <property type="project" value="InterPro"/>
</dbReference>
<proteinExistence type="inferred from homology"/>
<evidence type="ECO:0000313" key="5">
    <source>
        <dbReference type="Proteomes" id="UP000824260"/>
    </source>
</evidence>
<dbReference type="GO" id="GO:0007059">
    <property type="term" value="P:chromosome segregation"/>
    <property type="evidence" value="ECO:0007669"/>
    <property type="project" value="UniProtKB-KW"/>
</dbReference>
<dbReference type="InterPro" id="IPR003115">
    <property type="entry name" value="ParB_N"/>
</dbReference>
<dbReference type="InterPro" id="IPR036086">
    <property type="entry name" value="ParB/Sulfiredoxin_sf"/>
</dbReference>
<sequence>MLVALDELHAFPGHPFKVMRDAAMEELVQSVRANGVLSRIIVRPRRAGGYEIIAGHRRTEAARLAGLTAIPAEVRRDLDDDAAVIAMIETNLKQRPRLLPSERALAYRMMRDALAHQGVSAEGGRHTREEIADKYGESPRQVARFIRLTALNRPLLELVDRGKLQMGAAVEISYLDTETQCWIMDNFEATGEAPAIAQAREMRRVYGEGALTQEVFTEIMLREERGKTGGEKDFIRRMREEYFPNMTTGDVMEKLRELAETWQRRQNLNL</sequence>
<reference evidence="4" key="1">
    <citation type="submission" date="2020-10" db="EMBL/GenBank/DDBJ databases">
        <authorList>
            <person name="Gilroy R."/>
        </authorList>
    </citation>
    <scope>NUCLEOTIDE SEQUENCE</scope>
    <source>
        <strain evidence="4">ChiSjej6B24-2974</strain>
    </source>
</reference>
<keyword evidence="2" id="KW-0159">Chromosome partition</keyword>
<dbReference type="Proteomes" id="UP000824260">
    <property type="component" value="Unassembled WGS sequence"/>
</dbReference>
<dbReference type="SUPFAM" id="SSF109709">
    <property type="entry name" value="KorB DNA-binding domain-like"/>
    <property type="match status" value="1"/>
</dbReference>
<dbReference type="Gene3D" id="3.90.1530.30">
    <property type="match status" value="1"/>
</dbReference>
<dbReference type="CDD" id="cd16407">
    <property type="entry name" value="ParB_N_like"/>
    <property type="match status" value="1"/>
</dbReference>
<reference evidence="4" key="2">
    <citation type="journal article" date="2021" name="PeerJ">
        <title>Extensive microbial diversity within the chicken gut microbiome revealed by metagenomics and culture.</title>
        <authorList>
            <person name="Gilroy R."/>
            <person name="Ravi A."/>
            <person name="Getino M."/>
            <person name="Pursley I."/>
            <person name="Horton D.L."/>
            <person name="Alikhan N.F."/>
            <person name="Baker D."/>
            <person name="Gharbi K."/>
            <person name="Hall N."/>
            <person name="Watson M."/>
            <person name="Adriaenssens E.M."/>
            <person name="Foster-Nyarko E."/>
            <person name="Jarju S."/>
            <person name="Secka A."/>
            <person name="Antonio M."/>
            <person name="Oren A."/>
            <person name="Chaudhuri R.R."/>
            <person name="La Ragione R."/>
            <person name="Hildebrand F."/>
            <person name="Pallen M.J."/>
        </authorList>
    </citation>
    <scope>NUCLEOTIDE SEQUENCE</scope>
    <source>
        <strain evidence="4">ChiSjej6B24-2974</strain>
    </source>
</reference>
<dbReference type="PANTHER" id="PTHR33375:SF1">
    <property type="entry name" value="CHROMOSOME-PARTITIONING PROTEIN PARB-RELATED"/>
    <property type="match status" value="1"/>
</dbReference>
<feature type="domain" description="ParB-like N-terminal" evidence="3">
    <location>
        <begin position="1"/>
        <end position="91"/>
    </location>
</feature>
<evidence type="ECO:0000256" key="1">
    <source>
        <dbReference type="ARBA" id="ARBA00006295"/>
    </source>
</evidence>
<dbReference type="EMBL" id="DVFZ01000078">
    <property type="protein sequence ID" value="HIQ82988.1"/>
    <property type="molecule type" value="Genomic_DNA"/>
</dbReference>
<dbReference type="NCBIfam" id="TIGR00180">
    <property type="entry name" value="parB_part"/>
    <property type="match status" value="1"/>
</dbReference>
<comment type="similarity">
    <text evidence="1">Belongs to the ParB family.</text>
</comment>
<dbReference type="GO" id="GO:0005694">
    <property type="term" value="C:chromosome"/>
    <property type="evidence" value="ECO:0007669"/>
    <property type="project" value="TreeGrafter"/>
</dbReference>
<dbReference type="InterPro" id="IPR050336">
    <property type="entry name" value="Chromosome_partition/occlusion"/>
</dbReference>
<protein>
    <submittedName>
        <fullName evidence="4">ParB/RepB/Spo0J family partition protein</fullName>
    </submittedName>
</protein>
<gene>
    <name evidence="4" type="ORF">IAA52_07780</name>
</gene>
<evidence type="ECO:0000259" key="3">
    <source>
        <dbReference type="SMART" id="SM00470"/>
    </source>
</evidence>
<evidence type="ECO:0000256" key="2">
    <source>
        <dbReference type="ARBA" id="ARBA00022829"/>
    </source>
</evidence>
<dbReference type="SMART" id="SM00470">
    <property type="entry name" value="ParB"/>
    <property type="match status" value="1"/>
</dbReference>
<dbReference type="AlphaFoldDB" id="A0A9D1CWU3"/>
<dbReference type="Pfam" id="PF17762">
    <property type="entry name" value="HTH_ParB"/>
    <property type="match status" value="1"/>
</dbReference>
<dbReference type="InterPro" id="IPR041468">
    <property type="entry name" value="HTH_ParB/Spo0J"/>
</dbReference>